<sequence>MARPFVADTTVSLLTTISLVVHPQTQISGPAWVYLRAETSSSLKIHTAEDGSQWVLHGDQWVRYESQRPHNMEVDSPRHNPYPPTQAPVQSSGPEQYHFSVRPVLVNMGPPQAPPSHVSDMQINPQLLPLPNDSDRDLTEPASIARAKELVPASKKMKKRKREGSPPPDPHDSDTDDTPAAPKRGRLTGAPNYSKGDVKVVLDLVQKHLPSGSLAWQEVHRGYNRYCRANNRPKRDVKSLEQKDKGFLKQKKPTGEGVCPPEIKRAHKIEAMINNAVGARDVSDAVVISSDPPTPPATTKTAAPELVDKLSCAFDPDALMARERERARHSEQSSQLFILSQQLRDAHAMSETLRNQLSIVQQHLHDAERSRDMAQLELKMLDREARRGRCDGYHARQIELSRSRSPRPRKIRCEARYPDGGACTYFVTDESDSDKENVHTRRSPQRTQIYFPSETPIVSHAPTPGPSRLPRPQSRPPTPGPSRLPQPASPGPSRPPTPSVQGDSTSLMMGHGGVELTVTPCCGGSGPFSIVFSGPQDGKGKARERYE</sequence>
<dbReference type="PANTHER" id="PTHR34409:SF1">
    <property type="entry name" value="MYB-LIKE DOMAIN-CONTAINING PROTEIN"/>
    <property type="match status" value="1"/>
</dbReference>
<evidence type="ECO:0000259" key="2">
    <source>
        <dbReference type="Pfam" id="PF20681"/>
    </source>
</evidence>
<keyword evidence="4" id="KW-1185">Reference proteome</keyword>
<dbReference type="PANTHER" id="PTHR34409">
    <property type="entry name" value="SET DOMAIN-CONTAINING PROTEIN"/>
    <property type="match status" value="1"/>
</dbReference>
<feature type="compositionally biased region" description="Basic and acidic residues" evidence="1">
    <location>
        <begin position="538"/>
        <end position="547"/>
    </location>
</feature>
<protein>
    <recommendedName>
        <fullName evidence="2">DUF6818 domain-containing protein</fullName>
    </recommendedName>
</protein>
<dbReference type="AlphaFoldDB" id="A0AAD7ICY4"/>
<evidence type="ECO:0000256" key="1">
    <source>
        <dbReference type="SAM" id="MobiDB-lite"/>
    </source>
</evidence>
<comment type="caution">
    <text evidence="3">The sequence shown here is derived from an EMBL/GenBank/DDBJ whole genome shotgun (WGS) entry which is preliminary data.</text>
</comment>
<feature type="region of interest" description="Disordered" evidence="1">
    <location>
        <begin position="107"/>
        <end position="194"/>
    </location>
</feature>
<feature type="region of interest" description="Disordered" evidence="1">
    <location>
        <begin position="73"/>
        <end position="94"/>
    </location>
</feature>
<feature type="domain" description="DUF6818" evidence="2">
    <location>
        <begin position="210"/>
        <end position="284"/>
    </location>
</feature>
<feature type="region of interest" description="Disordered" evidence="1">
    <location>
        <begin position="427"/>
        <end position="547"/>
    </location>
</feature>
<reference evidence="3" key="1">
    <citation type="submission" date="2023-03" db="EMBL/GenBank/DDBJ databases">
        <title>Massive genome expansion in bonnet fungi (Mycena s.s.) driven by repeated elements and novel gene families across ecological guilds.</title>
        <authorList>
            <consortium name="Lawrence Berkeley National Laboratory"/>
            <person name="Harder C.B."/>
            <person name="Miyauchi S."/>
            <person name="Viragh M."/>
            <person name="Kuo A."/>
            <person name="Thoen E."/>
            <person name="Andreopoulos B."/>
            <person name="Lu D."/>
            <person name="Skrede I."/>
            <person name="Drula E."/>
            <person name="Henrissat B."/>
            <person name="Morin E."/>
            <person name="Kohler A."/>
            <person name="Barry K."/>
            <person name="LaButti K."/>
            <person name="Morin E."/>
            <person name="Salamov A."/>
            <person name="Lipzen A."/>
            <person name="Mereny Z."/>
            <person name="Hegedus B."/>
            <person name="Baldrian P."/>
            <person name="Stursova M."/>
            <person name="Weitz H."/>
            <person name="Taylor A."/>
            <person name="Grigoriev I.V."/>
            <person name="Nagy L.G."/>
            <person name="Martin F."/>
            <person name="Kauserud H."/>
        </authorList>
    </citation>
    <scope>NUCLEOTIDE SEQUENCE</scope>
    <source>
        <strain evidence="3">CBHHK182m</strain>
    </source>
</reference>
<accession>A0AAD7ICY4</accession>
<name>A0AAD7ICY4_9AGAR</name>
<feature type="compositionally biased region" description="Pro residues" evidence="1">
    <location>
        <begin position="463"/>
        <end position="498"/>
    </location>
</feature>
<dbReference type="InterPro" id="IPR049203">
    <property type="entry name" value="DUF6818"/>
</dbReference>
<dbReference type="Proteomes" id="UP001215598">
    <property type="component" value="Unassembled WGS sequence"/>
</dbReference>
<dbReference type="Pfam" id="PF20681">
    <property type="entry name" value="DUF6818"/>
    <property type="match status" value="1"/>
</dbReference>
<evidence type="ECO:0000313" key="3">
    <source>
        <dbReference type="EMBL" id="KAJ7739510.1"/>
    </source>
</evidence>
<organism evidence="3 4">
    <name type="scientific">Mycena metata</name>
    <dbReference type="NCBI Taxonomy" id="1033252"/>
    <lineage>
        <taxon>Eukaryota</taxon>
        <taxon>Fungi</taxon>
        <taxon>Dikarya</taxon>
        <taxon>Basidiomycota</taxon>
        <taxon>Agaricomycotina</taxon>
        <taxon>Agaricomycetes</taxon>
        <taxon>Agaricomycetidae</taxon>
        <taxon>Agaricales</taxon>
        <taxon>Marasmiineae</taxon>
        <taxon>Mycenaceae</taxon>
        <taxon>Mycena</taxon>
    </lineage>
</organism>
<proteinExistence type="predicted"/>
<evidence type="ECO:0000313" key="4">
    <source>
        <dbReference type="Proteomes" id="UP001215598"/>
    </source>
</evidence>
<gene>
    <name evidence="3" type="ORF">B0H16DRAFT_1465171</name>
</gene>
<dbReference type="EMBL" id="JARKIB010000106">
    <property type="protein sequence ID" value="KAJ7739510.1"/>
    <property type="molecule type" value="Genomic_DNA"/>
</dbReference>